<dbReference type="Proteomes" id="UP001333818">
    <property type="component" value="Unassembled WGS sequence"/>
</dbReference>
<dbReference type="GO" id="GO:0015888">
    <property type="term" value="P:thiamine transport"/>
    <property type="evidence" value="ECO:0007669"/>
    <property type="project" value="TreeGrafter"/>
</dbReference>
<sequence>MYKKWVRFVLRALSVFLLTVAVTACVQTQSPENKPQASTSANPTTASTEVTKAPSGGITVYTALEDDQLAEYLPLFEKQYPDIKINKVRDSTGVVTAKLLAEKDNPTADVVWGLAASSLLVADKQGMLEPYAPKGIEAVQPQFKDSQNPPHWVGIDAWESAFCVNTVESGKKNLPIPQSWADLIKPEYKGQIVMSNPASSGTGFLSVSAILQMMGDTDGWKYLDALHQNIAQYVHSGSKPCKLAGSGEYAIGISFGYRAVKQKKAGEPILPVFPKEGSGWDIEANALVKKANINPAAKTFLDWAISPEISRKYAKNFPLTAVKTDVPIPEGFPEDPIKQLYPKNDFKWAAANRDAILTEWTKRYDSKSEPKKK</sequence>
<reference evidence="5" key="1">
    <citation type="submission" date="2024-01" db="EMBL/GenBank/DDBJ databases">
        <title>Bank of Algae and Cyanobacteria of the Azores (BACA) strain genomes.</title>
        <authorList>
            <person name="Luz R."/>
            <person name="Cordeiro R."/>
            <person name="Fonseca A."/>
            <person name="Goncalves V."/>
        </authorList>
    </citation>
    <scope>NUCLEOTIDE SEQUENCE</scope>
    <source>
        <strain evidence="5">BACA0141</strain>
    </source>
</reference>
<protein>
    <submittedName>
        <fullName evidence="5">2-aminoethylphosphonate ABC transporter substrate-binding protein</fullName>
    </submittedName>
</protein>
<proteinExistence type="predicted"/>
<dbReference type="AlphaFoldDB" id="A0AAW9PZP5"/>
<dbReference type="GO" id="GO:0030288">
    <property type="term" value="C:outer membrane-bounded periplasmic space"/>
    <property type="evidence" value="ECO:0007669"/>
    <property type="project" value="TreeGrafter"/>
</dbReference>
<evidence type="ECO:0000256" key="1">
    <source>
        <dbReference type="ARBA" id="ARBA00022729"/>
    </source>
</evidence>
<feature type="binding site" evidence="2">
    <location>
        <position position="257"/>
    </location>
    <ligand>
        <name>Fe cation</name>
        <dbReference type="ChEBI" id="CHEBI:24875"/>
    </ligand>
</feature>
<dbReference type="PANTHER" id="PTHR30006">
    <property type="entry name" value="THIAMINE-BINDING PERIPLASMIC PROTEIN-RELATED"/>
    <property type="match status" value="1"/>
</dbReference>
<feature type="compositionally biased region" description="Low complexity" evidence="3">
    <location>
        <begin position="37"/>
        <end position="48"/>
    </location>
</feature>
<dbReference type="PANTHER" id="PTHR30006:SF2">
    <property type="entry name" value="ABC TRANSPORTER SUBSTRATE-BINDING PROTEIN"/>
    <property type="match status" value="1"/>
</dbReference>
<evidence type="ECO:0000256" key="2">
    <source>
        <dbReference type="PIRSR" id="PIRSR002825-1"/>
    </source>
</evidence>
<dbReference type="GO" id="GO:0030975">
    <property type="term" value="F:thiamine binding"/>
    <property type="evidence" value="ECO:0007669"/>
    <property type="project" value="TreeGrafter"/>
</dbReference>
<keyword evidence="2" id="KW-0479">Metal-binding</keyword>
<dbReference type="CDD" id="cd13544">
    <property type="entry name" value="PBP2_Fbp_like_1"/>
    <property type="match status" value="1"/>
</dbReference>
<dbReference type="PIRSF" id="PIRSF002825">
    <property type="entry name" value="CfbpA"/>
    <property type="match status" value="1"/>
</dbReference>
<dbReference type="EMBL" id="JAZBJZ010000080">
    <property type="protein sequence ID" value="MEE3718487.1"/>
    <property type="molecule type" value="Genomic_DNA"/>
</dbReference>
<dbReference type="InterPro" id="IPR026045">
    <property type="entry name" value="Ferric-bd"/>
</dbReference>
<dbReference type="GO" id="GO:0030976">
    <property type="term" value="F:thiamine pyrophosphate binding"/>
    <property type="evidence" value="ECO:0007669"/>
    <property type="project" value="TreeGrafter"/>
</dbReference>
<keyword evidence="1 4" id="KW-0732">Signal</keyword>
<keyword evidence="2" id="KW-0408">Iron</keyword>
<evidence type="ECO:0000313" key="5">
    <source>
        <dbReference type="EMBL" id="MEE3718487.1"/>
    </source>
</evidence>
<keyword evidence="6" id="KW-1185">Reference proteome</keyword>
<comment type="caution">
    <text evidence="5">The sequence shown here is derived from an EMBL/GenBank/DDBJ whole genome shotgun (WGS) entry which is preliminary data.</text>
</comment>
<dbReference type="GO" id="GO:0046872">
    <property type="term" value="F:metal ion binding"/>
    <property type="evidence" value="ECO:0007669"/>
    <property type="project" value="UniProtKB-KW"/>
</dbReference>
<organism evidence="5 6">
    <name type="scientific">Tumidithrix elongata BACA0141</name>
    <dbReference type="NCBI Taxonomy" id="2716417"/>
    <lineage>
        <taxon>Bacteria</taxon>
        <taxon>Bacillati</taxon>
        <taxon>Cyanobacteriota</taxon>
        <taxon>Cyanophyceae</taxon>
        <taxon>Pseudanabaenales</taxon>
        <taxon>Pseudanabaenaceae</taxon>
        <taxon>Tumidithrix</taxon>
        <taxon>Tumidithrix elongata</taxon>
    </lineage>
</organism>
<dbReference type="InterPro" id="IPR017663">
    <property type="entry name" value="ABC_2-AEP-bd"/>
</dbReference>
<feature type="signal peptide" evidence="4">
    <location>
        <begin position="1"/>
        <end position="24"/>
    </location>
</feature>
<accession>A0AAW9PZP5</accession>
<gene>
    <name evidence="5" type="ORF">V2H45_17235</name>
</gene>
<name>A0AAW9PZP5_9CYAN</name>
<dbReference type="NCBIfam" id="TIGR03261">
    <property type="entry name" value="phnS2"/>
    <property type="match status" value="1"/>
</dbReference>
<feature type="region of interest" description="Disordered" evidence="3">
    <location>
        <begin position="29"/>
        <end position="52"/>
    </location>
</feature>
<evidence type="ECO:0000256" key="4">
    <source>
        <dbReference type="SAM" id="SignalP"/>
    </source>
</evidence>
<dbReference type="PROSITE" id="PS51257">
    <property type="entry name" value="PROKAR_LIPOPROTEIN"/>
    <property type="match status" value="1"/>
</dbReference>
<dbReference type="Gene3D" id="3.40.190.10">
    <property type="entry name" value="Periplasmic binding protein-like II"/>
    <property type="match status" value="2"/>
</dbReference>
<dbReference type="SUPFAM" id="SSF53850">
    <property type="entry name" value="Periplasmic binding protein-like II"/>
    <property type="match status" value="1"/>
</dbReference>
<evidence type="ECO:0000256" key="3">
    <source>
        <dbReference type="SAM" id="MobiDB-lite"/>
    </source>
</evidence>
<dbReference type="Pfam" id="PF13343">
    <property type="entry name" value="SBP_bac_6"/>
    <property type="match status" value="1"/>
</dbReference>
<feature type="chain" id="PRO_5043679036" evidence="4">
    <location>
        <begin position="25"/>
        <end position="373"/>
    </location>
</feature>
<evidence type="ECO:0000313" key="6">
    <source>
        <dbReference type="Proteomes" id="UP001333818"/>
    </source>
</evidence>